<dbReference type="EMBL" id="VSSQ01046925">
    <property type="protein sequence ID" value="MPN00894.1"/>
    <property type="molecule type" value="Genomic_DNA"/>
</dbReference>
<organism evidence="1">
    <name type="scientific">bioreactor metagenome</name>
    <dbReference type="NCBI Taxonomy" id="1076179"/>
    <lineage>
        <taxon>unclassified sequences</taxon>
        <taxon>metagenomes</taxon>
        <taxon>ecological metagenomes</taxon>
    </lineage>
</organism>
<evidence type="ECO:0000313" key="1">
    <source>
        <dbReference type="EMBL" id="MPN00894.1"/>
    </source>
</evidence>
<name>A0A645EJK0_9ZZZZ</name>
<proteinExistence type="predicted"/>
<sequence>MPCPVIEQVQPVHAVELLAVVLVRLDTSRRAFTGQPAKRIVVVHLLHRPVPVEDDTVVALMVPQVVMVNGCRA</sequence>
<comment type="caution">
    <text evidence="1">The sequence shown here is derived from an EMBL/GenBank/DDBJ whole genome shotgun (WGS) entry which is preliminary data.</text>
</comment>
<protein>
    <submittedName>
        <fullName evidence="1">Uncharacterized protein</fullName>
    </submittedName>
</protein>
<dbReference type="AlphaFoldDB" id="A0A645EJK0"/>
<accession>A0A645EJK0</accession>
<gene>
    <name evidence="1" type="ORF">SDC9_148092</name>
</gene>
<reference evidence="1" key="1">
    <citation type="submission" date="2019-08" db="EMBL/GenBank/DDBJ databases">
        <authorList>
            <person name="Kucharzyk K."/>
            <person name="Murdoch R.W."/>
            <person name="Higgins S."/>
            <person name="Loffler F."/>
        </authorList>
    </citation>
    <scope>NUCLEOTIDE SEQUENCE</scope>
</reference>